<feature type="region of interest" description="Disordered" evidence="6">
    <location>
        <begin position="324"/>
        <end position="438"/>
    </location>
</feature>
<evidence type="ECO:0000256" key="2">
    <source>
        <dbReference type="ARBA" id="ARBA00022664"/>
    </source>
</evidence>
<dbReference type="GO" id="GO:0008380">
    <property type="term" value="P:RNA splicing"/>
    <property type="evidence" value="ECO:0007669"/>
    <property type="project" value="UniProtKB-KW"/>
</dbReference>
<gene>
    <name evidence="7" type="ORF">C7M61_001723</name>
</gene>
<evidence type="ECO:0000313" key="7">
    <source>
        <dbReference type="EMBL" id="PSK39912.1"/>
    </source>
</evidence>
<name>A0A2P7YVC6_9ASCO</name>
<feature type="compositionally biased region" description="Acidic residues" evidence="6">
    <location>
        <begin position="99"/>
        <end position="109"/>
    </location>
</feature>
<organism evidence="7 8">
    <name type="scientific">Candidozyma pseudohaemuli</name>
    <dbReference type="NCBI Taxonomy" id="418784"/>
    <lineage>
        <taxon>Eukaryota</taxon>
        <taxon>Fungi</taxon>
        <taxon>Dikarya</taxon>
        <taxon>Ascomycota</taxon>
        <taxon>Saccharomycotina</taxon>
        <taxon>Pichiomycetes</taxon>
        <taxon>Metschnikowiaceae</taxon>
        <taxon>Candidozyma</taxon>
    </lineage>
</organism>
<evidence type="ECO:0000256" key="4">
    <source>
        <dbReference type="ARBA" id="ARBA00023187"/>
    </source>
</evidence>
<dbReference type="Pfam" id="PF05700">
    <property type="entry name" value="BCAS2"/>
    <property type="match status" value="1"/>
</dbReference>
<keyword evidence="3" id="KW-0747">Spliceosome</keyword>
<evidence type="ECO:0000256" key="6">
    <source>
        <dbReference type="SAM" id="MobiDB-lite"/>
    </source>
</evidence>
<dbReference type="GeneID" id="36565113"/>
<dbReference type="EMBL" id="PYFQ01000002">
    <property type="protein sequence ID" value="PSK39912.1"/>
    <property type="molecule type" value="Genomic_DNA"/>
</dbReference>
<keyword evidence="2" id="KW-0507">mRNA processing</keyword>
<feature type="region of interest" description="Disordered" evidence="6">
    <location>
        <begin position="95"/>
        <end position="117"/>
    </location>
</feature>
<sequence length="530" mass="60369">MLPTSFTHFDNLDSLPYIDYDITPQERRRVEELVQNEVAQLDTTEVHPAAGPVLPLSSSMDRFRRPQQGEQANQNNPEYDNAEPPVIQGIDMSRYTDFHDDDDNDADSDNPDHTNQDRMYTSLAYSMLRERNSRLALQNDGSMGSIREAHLELLLKTELLYRNELERKRRQVEDINEIRKKRQIDFQPINEHLEEKWHDGINSMIDMVNIAVKSNPEALLRSFNVQDRLMPNDAINNIPTEFVIPPNVVPQREPVEQDRDIQPAGVDLAHAVFEDSLDSLGTGPSLRRSRSHVLNGGVLLRREERALRNLTPEEAHLWDMFEQARTGGLGTTPATPAEDKPRRKRRRRGEAAAEPVSAQSPPDASQSPSEAGSSRISSLMSQIRLRPRSSITDERPAVQLPSVAPTMTRMSPLISPVTSDSESELRRPAFERPGRELTLEQKRIIQKHVRDNLRPLYTPNDPTKTGTITTEDEYIRINKSISRKIYSAILSLGEEEGPQIYEDYFDNPSSKLRDLVDCCVQRELAGIRYG</sequence>
<feature type="region of interest" description="Disordered" evidence="6">
    <location>
        <begin position="41"/>
        <end position="60"/>
    </location>
</feature>
<dbReference type="RefSeq" id="XP_024715002.1">
    <property type="nucleotide sequence ID" value="XM_024857122.1"/>
</dbReference>
<accession>A0A2P7YVC6</accession>
<dbReference type="VEuPathDB" id="FungiDB:C7M61_001723"/>
<dbReference type="GO" id="GO:0006397">
    <property type="term" value="P:mRNA processing"/>
    <property type="evidence" value="ECO:0007669"/>
    <property type="project" value="UniProtKB-KW"/>
</dbReference>
<evidence type="ECO:0000313" key="8">
    <source>
        <dbReference type="Proteomes" id="UP000241107"/>
    </source>
</evidence>
<dbReference type="OrthoDB" id="205794at2759"/>
<feature type="compositionally biased region" description="Polar residues" evidence="6">
    <location>
        <begin position="370"/>
        <end position="381"/>
    </location>
</feature>
<proteinExistence type="predicted"/>
<dbReference type="InterPro" id="IPR008409">
    <property type="entry name" value="SPF27"/>
</dbReference>
<feature type="compositionally biased region" description="Low complexity" evidence="6">
    <location>
        <begin position="352"/>
        <end position="369"/>
    </location>
</feature>
<keyword evidence="5" id="KW-0539">Nucleus</keyword>
<comment type="caution">
    <text evidence="7">The sequence shown here is derived from an EMBL/GenBank/DDBJ whole genome shotgun (WGS) entry which is preliminary data.</text>
</comment>
<evidence type="ECO:0000256" key="5">
    <source>
        <dbReference type="ARBA" id="ARBA00023242"/>
    </source>
</evidence>
<dbReference type="GO" id="GO:0005681">
    <property type="term" value="C:spliceosomal complex"/>
    <property type="evidence" value="ECO:0007669"/>
    <property type="project" value="UniProtKB-KW"/>
</dbReference>
<comment type="subcellular location">
    <subcellularLocation>
        <location evidence="1">Nucleus</location>
    </subcellularLocation>
</comment>
<reference evidence="7 8" key="1">
    <citation type="submission" date="2018-03" db="EMBL/GenBank/DDBJ databases">
        <title>Candida pseudohaemulonii genome assembly and annotation.</title>
        <authorList>
            <person name="Munoz J.F."/>
            <person name="Gade L.G."/>
            <person name="Chow N.A."/>
            <person name="Litvintseva A.P."/>
            <person name="Loparev V.N."/>
            <person name="Cuomo C.A."/>
        </authorList>
    </citation>
    <scope>NUCLEOTIDE SEQUENCE [LARGE SCALE GENOMIC DNA]</scope>
    <source>
        <strain evidence="7 8">B12108</strain>
    </source>
</reference>
<feature type="compositionally biased region" description="Basic and acidic residues" evidence="6">
    <location>
        <begin position="423"/>
        <end position="438"/>
    </location>
</feature>
<keyword evidence="4" id="KW-0508">mRNA splicing</keyword>
<evidence type="ECO:0000256" key="3">
    <source>
        <dbReference type="ARBA" id="ARBA00022728"/>
    </source>
</evidence>
<protein>
    <submittedName>
        <fullName evidence="7">Uncharacterized protein</fullName>
    </submittedName>
</protein>
<evidence type="ECO:0000256" key="1">
    <source>
        <dbReference type="ARBA" id="ARBA00004123"/>
    </source>
</evidence>
<dbReference type="AlphaFoldDB" id="A0A2P7YVC6"/>
<keyword evidence="8" id="KW-1185">Reference proteome</keyword>
<dbReference type="Proteomes" id="UP000241107">
    <property type="component" value="Unassembled WGS sequence"/>
</dbReference>